<proteinExistence type="predicted"/>
<comment type="caution">
    <text evidence="2">The sequence shown here is derived from an EMBL/GenBank/DDBJ whole genome shotgun (WGS) entry which is preliminary data.</text>
</comment>
<name>A0A9W6XN63_9STRA</name>
<dbReference type="Proteomes" id="UP001165083">
    <property type="component" value="Unassembled WGS sequence"/>
</dbReference>
<reference evidence="2" key="1">
    <citation type="submission" date="2023-04" db="EMBL/GenBank/DDBJ databases">
        <title>Phytophthora lilii NBRC 32176.</title>
        <authorList>
            <person name="Ichikawa N."/>
            <person name="Sato H."/>
            <person name="Tonouchi N."/>
        </authorList>
    </citation>
    <scope>NUCLEOTIDE SEQUENCE</scope>
    <source>
        <strain evidence="2">NBRC 32176</strain>
    </source>
</reference>
<accession>A0A9W6XN63</accession>
<evidence type="ECO:0000313" key="2">
    <source>
        <dbReference type="EMBL" id="GMF42122.1"/>
    </source>
</evidence>
<keyword evidence="3" id="KW-1185">Reference proteome</keyword>
<dbReference type="EMBL" id="BSXW01002375">
    <property type="protein sequence ID" value="GMF42122.1"/>
    <property type="molecule type" value="Genomic_DNA"/>
</dbReference>
<evidence type="ECO:0000313" key="3">
    <source>
        <dbReference type="Proteomes" id="UP001165083"/>
    </source>
</evidence>
<protein>
    <submittedName>
        <fullName evidence="2">Unnamed protein product</fullName>
    </submittedName>
</protein>
<organism evidence="2 3">
    <name type="scientific">Phytophthora lilii</name>
    <dbReference type="NCBI Taxonomy" id="2077276"/>
    <lineage>
        <taxon>Eukaryota</taxon>
        <taxon>Sar</taxon>
        <taxon>Stramenopiles</taxon>
        <taxon>Oomycota</taxon>
        <taxon>Peronosporomycetes</taxon>
        <taxon>Peronosporales</taxon>
        <taxon>Peronosporaceae</taxon>
        <taxon>Phytophthora</taxon>
    </lineage>
</organism>
<gene>
    <name evidence="2" type="ORF">Plil01_001674900</name>
</gene>
<sequence length="206" mass="23225">MLQSHAKLELQFTPSINAKSNIARPSIFSHRQQLHIPFRIHVTKRNVGDSSSRQQGIHLAHTIARIAQLIVHSTSTTPVQYLFLAHEPQAVIPRTMYAQPRQSPSKRQKLRTSKENECVRQLQDRREAANEDLSSDGVVSVNGALTDADMFSSQEEMLGTGERVSTTPNDLLHNIQENKKLNERKEVRCREALAVSLANFVFVDHG</sequence>
<feature type="region of interest" description="Disordered" evidence="1">
    <location>
        <begin position="98"/>
        <end position="117"/>
    </location>
</feature>
<dbReference type="AlphaFoldDB" id="A0A9W6XN63"/>
<evidence type="ECO:0000256" key="1">
    <source>
        <dbReference type="SAM" id="MobiDB-lite"/>
    </source>
</evidence>